<comment type="caution">
    <text evidence="2">The sequence shown here is derived from an EMBL/GenBank/DDBJ whole genome shotgun (WGS) entry which is preliminary data.</text>
</comment>
<dbReference type="PROSITE" id="PS50994">
    <property type="entry name" value="INTEGRASE"/>
    <property type="match status" value="1"/>
</dbReference>
<dbReference type="Gene3D" id="3.30.420.10">
    <property type="entry name" value="Ribonuclease H-like superfamily/Ribonuclease H"/>
    <property type="match status" value="1"/>
</dbReference>
<dbReference type="Pfam" id="PF09299">
    <property type="entry name" value="Mu-transpos_C"/>
    <property type="match status" value="1"/>
</dbReference>
<evidence type="ECO:0000313" key="2">
    <source>
        <dbReference type="EMBL" id="MET4683579.1"/>
    </source>
</evidence>
<proteinExistence type="predicted"/>
<accession>A0ABV2RAI3</accession>
<dbReference type="Proteomes" id="UP001549313">
    <property type="component" value="Unassembled WGS sequence"/>
</dbReference>
<reference evidence="2 3" key="1">
    <citation type="submission" date="2024-06" db="EMBL/GenBank/DDBJ databases">
        <title>Sorghum-associated microbial communities from plants grown in Nebraska, USA.</title>
        <authorList>
            <person name="Schachtman D."/>
        </authorList>
    </citation>
    <scope>NUCLEOTIDE SEQUENCE [LARGE SCALE GENOMIC DNA]</scope>
    <source>
        <strain evidence="2 3">2814</strain>
    </source>
</reference>
<name>A0ABV2RAI3_9CAUL</name>
<dbReference type="InterPro" id="IPR009004">
    <property type="entry name" value="Transposase_Mu_C"/>
</dbReference>
<dbReference type="InterPro" id="IPR001584">
    <property type="entry name" value="Integrase_cat-core"/>
</dbReference>
<evidence type="ECO:0000313" key="3">
    <source>
        <dbReference type="Proteomes" id="UP001549313"/>
    </source>
</evidence>
<dbReference type="SUPFAM" id="SSF50610">
    <property type="entry name" value="mu transposase, C-terminal domain"/>
    <property type="match status" value="1"/>
</dbReference>
<keyword evidence="3" id="KW-1185">Reference proteome</keyword>
<gene>
    <name evidence="2" type="ORF">ABIE19_001488</name>
</gene>
<feature type="domain" description="Integrase catalytic" evidence="1">
    <location>
        <begin position="164"/>
        <end position="367"/>
    </location>
</feature>
<protein>
    <submittedName>
        <fullName evidence="2">Transposase</fullName>
    </submittedName>
</protein>
<dbReference type="EMBL" id="JBEPTF010000001">
    <property type="protein sequence ID" value="MET4683579.1"/>
    <property type="molecule type" value="Genomic_DNA"/>
</dbReference>
<organism evidence="2 3">
    <name type="scientific">Brevundimonas faecalis</name>
    <dbReference type="NCBI Taxonomy" id="947378"/>
    <lineage>
        <taxon>Bacteria</taxon>
        <taxon>Pseudomonadati</taxon>
        <taxon>Pseudomonadota</taxon>
        <taxon>Alphaproteobacteria</taxon>
        <taxon>Caulobacterales</taxon>
        <taxon>Caulobacteraceae</taxon>
        <taxon>Brevundimonas</taxon>
    </lineage>
</organism>
<evidence type="ECO:0000259" key="1">
    <source>
        <dbReference type="PROSITE" id="PS50994"/>
    </source>
</evidence>
<dbReference type="InterPro" id="IPR012337">
    <property type="entry name" value="RNaseH-like_sf"/>
</dbReference>
<dbReference type="SUPFAM" id="SSF53098">
    <property type="entry name" value="Ribonuclease H-like"/>
    <property type="match status" value="1"/>
</dbReference>
<sequence length="547" mass="61850">MAQRIGSANASNAEWEKVVRQAEILAPLAQRDRKKRADVDRAAQVLGISTSNAYRLIRLLAADPRPTALLPHAPGPDAGKSLLNPRTEAVISEVLERSYCSSQKPKESAVVTEIRGKCRAQGLIPPGRKAIHTRIEAIDLFTRLRSREGDNVAERAAPRPGGMEATAPNQVWLIDHTLADLILVDRRYRLPMGRPTITLIIDAYTRMCVGCYVSLGAPSIIQTAMALLRAFMPKGALLEEIGHDWPWPCHGFPEILHSDNGMDFKSLAIRRGLDTYDVAHYFRPVRQPRYGALIERFIGTMMGELHLVPGTTFSNVERRGDYDSDRRAVMTLDAFETWVLLQISRYHRSPHRGIDGFTPQSRWDEAVDNGFKPRAVPPSYAEDVLLAFLPSAKRQVSRTGIHFKVLRYWAPWLGPLIRKGAGSVELRFDPRDMSYIWVLSPTGWERVHLYRRRPPFTLREHELARAELRAKAAATFNEDDIHSLREQAQELIEAEAKATRRARRRSESNQRAIEAKTSIFLPVETATLALDFTSRPLPSQAREVEEW</sequence>
<dbReference type="InterPro" id="IPR015378">
    <property type="entry name" value="Transposase-like_Mu_C"/>
</dbReference>
<dbReference type="InterPro" id="IPR036397">
    <property type="entry name" value="RNaseH_sf"/>
</dbReference>
<dbReference type="RefSeq" id="WP_354088496.1">
    <property type="nucleotide sequence ID" value="NZ_JBEPTF010000001.1"/>
</dbReference>